<evidence type="ECO:0000256" key="8">
    <source>
        <dbReference type="ARBA" id="ARBA00022737"/>
    </source>
</evidence>
<dbReference type="PIRSF" id="PIRSF000018">
    <property type="entry name" value="Mb_ADH_cyt_c"/>
    <property type="match status" value="1"/>
</dbReference>
<feature type="binding site" description="axial binding residue" evidence="13">
    <location>
        <position position="70"/>
    </location>
    <ligand>
        <name>heme c</name>
        <dbReference type="ChEBI" id="CHEBI:61717"/>
        <label>1</label>
    </ligand>
    <ligandPart>
        <name>Fe</name>
        <dbReference type="ChEBI" id="CHEBI:18248"/>
    </ligandPart>
</feature>
<accession>A0A521FUX4</accession>
<evidence type="ECO:0000256" key="1">
    <source>
        <dbReference type="ARBA" id="ARBA00004236"/>
    </source>
</evidence>
<dbReference type="AlphaFoldDB" id="A0A521FUX4"/>
<dbReference type="InterPro" id="IPR051459">
    <property type="entry name" value="Cytochrome_c-type_DH"/>
</dbReference>
<evidence type="ECO:0000256" key="13">
    <source>
        <dbReference type="PIRSR" id="PIRSR000018-51"/>
    </source>
</evidence>
<dbReference type="GO" id="GO:0005886">
    <property type="term" value="C:plasma membrane"/>
    <property type="evidence" value="ECO:0007669"/>
    <property type="project" value="UniProtKB-SubCell"/>
</dbReference>
<dbReference type="GO" id="GO:0020037">
    <property type="term" value="F:heme binding"/>
    <property type="evidence" value="ECO:0007669"/>
    <property type="project" value="InterPro"/>
</dbReference>
<dbReference type="PANTHER" id="PTHR35008">
    <property type="entry name" value="BLL4482 PROTEIN-RELATED"/>
    <property type="match status" value="1"/>
</dbReference>
<evidence type="ECO:0000313" key="15">
    <source>
        <dbReference type="EMBL" id="SMO99999.1"/>
    </source>
</evidence>
<feature type="domain" description="Cytochrome c" evidence="14">
    <location>
        <begin position="319"/>
        <end position="409"/>
    </location>
</feature>
<keyword evidence="9" id="KW-0249">Electron transport</keyword>
<organism evidence="15 16">
    <name type="scientific">Paracoccus laeviglucosivorans</name>
    <dbReference type="NCBI Taxonomy" id="1197861"/>
    <lineage>
        <taxon>Bacteria</taxon>
        <taxon>Pseudomonadati</taxon>
        <taxon>Pseudomonadota</taxon>
        <taxon>Alphaproteobacteria</taxon>
        <taxon>Rhodobacterales</taxon>
        <taxon>Paracoccaceae</taxon>
        <taxon>Paracoccus</taxon>
    </lineage>
</organism>
<keyword evidence="10 13" id="KW-0408">Iron</keyword>
<dbReference type="EMBL" id="FXTK01000054">
    <property type="protein sequence ID" value="SMO99999.1"/>
    <property type="molecule type" value="Genomic_DNA"/>
</dbReference>
<evidence type="ECO:0000256" key="9">
    <source>
        <dbReference type="ARBA" id="ARBA00022982"/>
    </source>
</evidence>
<reference evidence="15 16" key="1">
    <citation type="submission" date="2017-05" db="EMBL/GenBank/DDBJ databases">
        <authorList>
            <person name="Varghese N."/>
            <person name="Submissions S."/>
        </authorList>
    </citation>
    <scope>NUCLEOTIDE SEQUENCE [LARGE SCALE GENOMIC DNA]</scope>
    <source>
        <strain evidence="15 16">DSM 100094</strain>
    </source>
</reference>
<evidence type="ECO:0000256" key="10">
    <source>
        <dbReference type="ARBA" id="ARBA00023004"/>
    </source>
</evidence>
<evidence type="ECO:0000256" key="7">
    <source>
        <dbReference type="ARBA" id="ARBA00022729"/>
    </source>
</evidence>
<dbReference type="PANTHER" id="PTHR35008:SF8">
    <property type="entry name" value="ALCOHOL DEHYDROGENASE CYTOCHROME C SUBUNIT"/>
    <property type="match status" value="1"/>
</dbReference>
<comment type="subcellular location">
    <subcellularLocation>
        <location evidence="1">Cell membrane</location>
    </subcellularLocation>
</comment>
<dbReference type="Proteomes" id="UP000319014">
    <property type="component" value="Unassembled WGS sequence"/>
</dbReference>
<feature type="binding site" description="covalent" evidence="12">
    <location>
        <position position="66"/>
    </location>
    <ligand>
        <name>heme c</name>
        <dbReference type="ChEBI" id="CHEBI:61717"/>
        <label>1</label>
    </ligand>
</feature>
<dbReference type="GO" id="GO:0009055">
    <property type="term" value="F:electron transfer activity"/>
    <property type="evidence" value="ECO:0007669"/>
    <property type="project" value="InterPro"/>
</dbReference>
<keyword evidence="11" id="KW-0472">Membrane</keyword>
<sequence>MSMKQILTGVAGLAVIAAVGAGALLWQKHSTTRNGVADDSVALADFQSTDAEAIKRGEYVMRSADCAACHTRESGDFAGGYEIATPFGTLISSNISPDRETGIGAMTQRDFFDAVRNGQGSKGLLYPAMPYTAYAKISDQDMQDLWAYMSTVKPVSHAIDENAGMGFPYNQRLAMAGWNMLFFDNSGFEAHASADPVVERGRYLVEGAGHCSACHTPRNGLGAEIGAQYLQGARIGSWFAPEITGNAHVGLGESSIEEVATYLRSGTDGKAMASGPMAEAVEHSLQYMTQDDARAMATYLKSLPGSELTAPQPIPATDPAMTRGALAYEVNCSACHGVAGEGMGLLAPAFAGNHAVLSDNVTNLAHVMLKGARAASSHDAPTGGGMPSFDWKMNDRQIADVLDYIRNSWGNSAHPVNEGDITALRTSLDAREKLPTLAP</sequence>
<keyword evidence="5" id="KW-0679">Respiratory chain</keyword>
<feature type="binding site" description="covalent" evidence="12">
    <location>
        <position position="69"/>
    </location>
    <ligand>
        <name>heme c</name>
        <dbReference type="ChEBI" id="CHEBI:61717"/>
        <label>1</label>
    </ligand>
</feature>
<feature type="binding site" description="covalent" evidence="12">
    <location>
        <position position="214"/>
    </location>
    <ligand>
        <name>heme c</name>
        <dbReference type="ChEBI" id="CHEBI:61717"/>
        <label>2</label>
    </ligand>
</feature>
<dbReference type="Pfam" id="PF00034">
    <property type="entry name" value="Cytochrom_C"/>
    <property type="match status" value="2"/>
</dbReference>
<feature type="binding site" description="covalent" evidence="12">
    <location>
        <position position="335"/>
    </location>
    <ligand>
        <name>heme c</name>
        <dbReference type="ChEBI" id="CHEBI:61717"/>
        <label>3</label>
    </ligand>
</feature>
<keyword evidence="3" id="KW-1003">Cell membrane</keyword>
<dbReference type="SUPFAM" id="SSF46626">
    <property type="entry name" value="Cytochrome c"/>
    <property type="match status" value="3"/>
</dbReference>
<dbReference type="Pfam" id="PF13442">
    <property type="entry name" value="Cytochrome_CBB3"/>
    <property type="match status" value="1"/>
</dbReference>
<dbReference type="InterPro" id="IPR014353">
    <property type="entry name" value="Membr-bd_ADH_cyt_c"/>
</dbReference>
<feature type="binding site" description="covalent" evidence="12">
    <location>
        <position position="211"/>
    </location>
    <ligand>
        <name>heme c</name>
        <dbReference type="ChEBI" id="CHEBI:61717"/>
        <label>2</label>
    </ligand>
</feature>
<evidence type="ECO:0000313" key="16">
    <source>
        <dbReference type="Proteomes" id="UP000319014"/>
    </source>
</evidence>
<comment type="cofactor">
    <cofactor evidence="12">
        <name>heme c</name>
        <dbReference type="ChEBI" id="CHEBI:61717"/>
    </cofactor>
    <text evidence="12">Binds 3 heme c groups covalently per subunit.</text>
</comment>
<feature type="binding site" description="axial binding residue" evidence="13">
    <location>
        <position position="336"/>
    </location>
    <ligand>
        <name>heme c</name>
        <dbReference type="ChEBI" id="CHEBI:61717"/>
        <label>3</label>
    </ligand>
    <ligandPart>
        <name>Fe</name>
        <dbReference type="ChEBI" id="CHEBI:18248"/>
    </ligandPart>
</feature>
<dbReference type="PROSITE" id="PS51007">
    <property type="entry name" value="CYTC"/>
    <property type="match status" value="3"/>
</dbReference>
<feature type="domain" description="Cytochrome c" evidence="14">
    <location>
        <begin position="52"/>
        <end position="153"/>
    </location>
</feature>
<name>A0A521FUX4_9RHOB</name>
<dbReference type="InterPro" id="IPR009056">
    <property type="entry name" value="Cyt_c-like_dom"/>
</dbReference>
<evidence type="ECO:0000256" key="6">
    <source>
        <dbReference type="ARBA" id="ARBA00022723"/>
    </source>
</evidence>
<evidence type="ECO:0000259" key="14">
    <source>
        <dbReference type="PROSITE" id="PS51007"/>
    </source>
</evidence>
<dbReference type="GO" id="GO:0005506">
    <property type="term" value="F:iron ion binding"/>
    <property type="evidence" value="ECO:0007669"/>
    <property type="project" value="InterPro"/>
</dbReference>
<keyword evidence="8" id="KW-0677">Repeat</keyword>
<feature type="binding site" description="covalent" evidence="12">
    <location>
        <position position="332"/>
    </location>
    <ligand>
        <name>heme c</name>
        <dbReference type="ChEBI" id="CHEBI:61717"/>
        <label>3</label>
    </ligand>
</feature>
<keyword evidence="4 12" id="KW-0349">Heme</keyword>
<evidence type="ECO:0000256" key="11">
    <source>
        <dbReference type="ARBA" id="ARBA00023136"/>
    </source>
</evidence>
<keyword evidence="6 13" id="KW-0479">Metal-binding</keyword>
<keyword evidence="16" id="KW-1185">Reference proteome</keyword>
<evidence type="ECO:0000256" key="12">
    <source>
        <dbReference type="PIRSR" id="PIRSR000018-50"/>
    </source>
</evidence>
<evidence type="ECO:0000256" key="2">
    <source>
        <dbReference type="ARBA" id="ARBA00022448"/>
    </source>
</evidence>
<keyword evidence="7" id="KW-0732">Signal</keyword>
<evidence type="ECO:0000256" key="5">
    <source>
        <dbReference type="ARBA" id="ARBA00022660"/>
    </source>
</evidence>
<evidence type="ECO:0000256" key="3">
    <source>
        <dbReference type="ARBA" id="ARBA00022475"/>
    </source>
</evidence>
<dbReference type="GO" id="GO:0016614">
    <property type="term" value="F:oxidoreductase activity, acting on CH-OH group of donors"/>
    <property type="evidence" value="ECO:0007669"/>
    <property type="project" value="InterPro"/>
</dbReference>
<dbReference type="OrthoDB" id="9811281at2"/>
<feature type="domain" description="Cytochrome c" evidence="14">
    <location>
        <begin position="196"/>
        <end position="304"/>
    </location>
</feature>
<protein>
    <submittedName>
        <fullName evidence="15">Cytochrome c, mono-and diheme variants</fullName>
    </submittedName>
</protein>
<dbReference type="InterPro" id="IPR008168">
    <property type="entry name" value="Cyt_C_IC"/>
</dbReference>
<proteinExistence type="predicted"/>
<evidence type="ECO:0000256" key="4">
    <source>
        <dbReference type="ARBA" id="ARBA00022617"/>
    </source>
</evidence>
<dbReference type="RefSeq" id="WP_142665141.1">
    <property type="nucleotide sequence ID" value="NZ_FXTK01000054.1"/>
</dbReference>
<dbReference type="Gene3D" id="1.10.760.10">
    <property type="entry name" value="Cytochrome c-like domain"/>
    <property type="match status" value="3"/>
</dbReference>
<feature type="binding site" description="axial binding residue" evidence="13">
    <location>
        <position position="215"/>
    </location>
    <ligand>
        <name>heme c</name>
        <dbReference type="ChEBI" id="CHEBI:61717"/>
        <label>2</label>
    </ligand>
    <ligandPart>
        <name>Fe</name>
        <dbReference type="ChEBI" id="CHEBI:18248"/>
    </ligandPart>
</feature>
<dbReference type="InterPro" id="IPR036909">
    <property type="entry name" value="Cyt_c-like_dom_sf"/>
</dbReference>
<keyword evidence="2" id="KW-0813">Transport</keyword>
<gene>
    <name evidence="15" type="ORF">SAMN06265221_1543</name>
</gene>
<dbReference type="PRINTS" id="PR00605">
    <property type="entry name" value="CYTCHROMECIC"/>
</dbReference>